<dbReference type="InterPro" id="IPR005119">
    <property type="entry name" value="LysR_subst-bd"/>
</dbReference>
<evidence type="ECO:0000313" key="7">
    <source>
        <dbReference type="Proteomes" id="UP000051562"/>
    </source>
</evidence>
<evidence type="ECO:0000256" key="4">
    <source>
        <dbReference type="ARBA" id="ARBA00023163"/>
    </source>
</evidence>
<dbReference type="Pfam" id="PF03466">
    <property type="entry name" value="LysR_substrate"/>
    <property type="match status" value="1"/>
</dbReference>
<dbReference type="Gene3D" id="3.40.190.290">
    <property type="match status" value="1"/>
</dbReference>
<dbReference type="AlphaFoldDB" id="A0A0Q3I7N0"/>
<dbReference type="InterPro" id="IPR036390">
    <property type="entry name" value="WH_DNA-bd_sf"/>
</dbReference>
<comment type="caution">
    <text evidence="6">The sequence shown here is derived from an EMBL/GenBank/DDBJ whole genome shotgun (WGS) entry which is preliminary data.</text>
</comment>
<protein>
    <recommendedName>
        <fullName evidence="5">HTH lysR-type domain-containing protein</fullName>
    </recommendedName>
</protein>
<dbReference type="PANTHER" id="PTHR30427:SF1">
    <property type="entry name" value="TRANSCRIPTIONAL ACTIVATOR PROTEIN LYSR"/>
    <property type="match status" value="1"/>
</dbReference>
<dbReference type="RefSeq" id="WP_055727673.1">
    <property type="nucleotide sequence ID" value="NZ_FUYX01000015.1"/>
</dbReference>
<dbReference type="Pfam" id="PF00126">
    <property type="entry name" value="HTH_1"/>
    <property type="match status" value="1"/>
</dbReference>
<dbReference type="PANTHER" id="PTHR30427">
    <property type="entry name" value="TRANSCRIPTIONAL ACTIVATOR PROTEIN LYSR"/>
    <property type="match status" value="1"/>
</dbReference>
<organism evidence="6 7">
    <name type="scientific">Bosea thiooxidans</name>
    <dbReference type="NCBI Taxonomy" id="53254"/>
    <lineage>
        <taxon>Bacteria</taxon>
        <taxon>Pseudomonadati</taxon>
        <taxon>Pseudomonadota</taxon>
        <taxon>Alphaproteobacteria</taxon>
        <taxon>Hyphomicrobiales</taxon>
        <taxon>Boseaceae</taxon>
        <taxon>Bosea</taxon>
    </lineage>
</organism>
<dbReference type="InterPro" id="IPR036388">
    <property type="entry name" value="WH-like_DNA-bd_sf"/>
</dbReference>
<name>A0A0Q3I7N0_9HYPH</name>
<keyword evidence="2" id="KW-0805">Transcription regulation</keyword>
<dbReference type="GO" id="GO:0009089">
    <property type="term" value="P:lysine biosynthetic process via diaminopimelate"/>
    <property type="evidence" value="ECO:0007669"/>
    <property type="project" value="TreeGrafter"/>
</dbReference>
<dbReference type="OrthoDB" id="8479870at2"/>
<dbReference type="SUPFAM" id="SSF53850">
    <property type="entry name" value="Periplasmic binding protein-like II"/>
    <property type="match status" value="1"/>
</dbReference>
<dbReference type="GO" id="GO:0043565">
    <property type="term" value="F:sequence-specific DNA binding"/>
    <property type="evidence" value="ECO:0007669"/>
    <property type="project" value="TreeGrafter"/>
</dbReference>
<proteinExistence type="inferred from homology"/>
<keyword evidence="7" id="KW-1185">Reference proteome</keyword>
<keyword evidence="3" id="KW-0238">DNA-binding</keyword>
<dbReference type="Proteomes" id="UP000051562">
    <property type="component" value="Unassembled WGS sequence"/>
</dbReference>
<feature type="domain" description="HTH lysR-type" evidence="5">
    <location>
        <begin position="3"/>
        <end position="60"/>
    </location>
</feature>
<evidence type="ECO:0000256" key="3">
    <source>
        <dbReference type="ARBA" id="ARBA00023125"/>
    </source>
</evidence>
<evidence type="ECO:0000313" key="6">
    <source>
        <dbReference type="EMBL" id="KQK31032.1"/>
    </source>
</evidence>
<comment type="similarity">
    <text evidence="1">Belongs to the LysR transcriptional regulatory family.</text>
</comment>
<gene>
    <name evidence="6" type="ORF">ARD30_11195</name>
</gene>
<dbReference type="InterPro" id="IPR000847">
    <property type="entry name" value="LysR_HTH_N"/>
</dbReference>
<evidence type="ECO:0000256" key="2">
    <source>
        <dbReference type="ARBA" id="ARBA00023015"/>
    </source>
</evidence>
<sequence length="301" mass="33028">MSMNLRQMEVFRAVMKEGSVTGAAKLLNVSQPSISAILRYAEQRLGFHLFDRSSGRLRPTDAAHRLFSGVERVFEEVARVNRTAADLNEAHRVSLRIGSISALSMSLSPHLVAEFQRAEPRANVRLSVMKRPEIAKDLCAEQLEIGITFLAERYPGVATIEIARRPLQCVVPVGHDLQGRASVTIAEIAAYPLVGYDPNLSTTILLKRIFKEAGVPYRPVCEVEQVLQAWSLVQSGIGVCIVEPFSAMEKFFPGACAVPLDCSETVPLQFLVAEGRSEWSMLHSFIEQSRKVLAAAAAAAP</sequence>
<accession>A0A0Q3I7N0</accession>
<evidence type="ECO:0000256" key="1">
    <source>
        <dbReference type="ARBA" id="ARBA00009437"/>
    </source>
</evidence>
<dbReference type="GO" id="GO:0003700">
    <property type="term" value="F:DNA-binding transcription factor activity"/>
    <property type="evidence" value="ECO:0007669"/>
    <property type="project" value="InterPro"/>
</dbReference>
<dbReference type="GO" id="GO:0010628">
    <property type="term" value="P:positive regulation of gene expression"/>
    <property type="evidence" value="ECO:0007669"/>
    <property type="project" value="TreeGrafter"/>
</dbReference>
<dbReference type="SUPFAM" id="SSF46785">
    <property type="entry name" value="Winged helix' DNA-binding domain"/>
    <property type="match status" value="1"/>
</dbReference>
<dbReference type="Gene3D" id="1.10.10.10">
    <property type="entry name" value="Winged helix-like DNA-binding domain superfamily/Winged helix DNA-binding domain"/>
    <property type="match status" value="1"/>
</dbReference>
<dbReference type="EMBL" id="LMAR01000030">
    <property type="protein sequence ID" value="KQK31032.1"/>
    <property type="molecule type" value="Genomic_DNA"/>
</dbReference>
<dbReference type="STRING" id="53254.SAMN05660750_04319"/>
<keyword evidence="4" id="KW-0804">Transcription</keyword>
<reference evidence="6 7" key="1">
    <citation type="submission" date="2015-10" db="EMBL/GenBank/DDBJ databases">
        <title>Draft genome of Bosea thiooxidans.</title>
        <authorList>
            <person name="Wang X."/>
        </authorList>
    </citation>
    <scope>NUCLEOTIDE SEQUENCE [LARGE SCALE GENOMIC DNA]</scope>
    <source>
        <strain evidence="6 7">CGMCC 9174</strain>
    </source>
</reference>
<evidence type="ECO:0000259" key="5">
    <source>
        <dbReference type="PROSITE" id="PS50931"/>
    </source>
</evidence>
<dbReference type="PROSITE" id="PS50931">
    <property type="entry name" value="HTH_LYSR"/>
    <property type="match status" value="1"/>
</dbReference>